<dbReference type="SMART" id="SM00534">
    <property type="entry name" value="MUTSac"/>
    <property type="match status" value="1"/>
</dbReference>
<name>A0AA35TC34_GEOBA</name>
<evidence type="ECO:0000313" key="10">
    <source>
        <dbReference type="Proteomes" id="UP001174909"/>
    </source>
</evidence>
<evidence type="ECO:0000259" key="8">
    <source>
        <dbReference type="PROSITE" id="PS00486"/>
    </source>
</evidence>
<evidence type="ECO:0000256" key="6">
    <source>
        <dbReference type="ARBA" id="ARBA00023204"/>
    </source>
</evidence>
<dbReference type="GO" id="GO:0030983">
    <property type="term" value="F:mismatched DNA binding"/>
    <property type="evidence" value="ECO:0007669"/>
    <property type="project" value="InterPro"/>
</dbReference>
<dbReference type="GO" id="GO:0140664">
    <property type="term" value="F:ATP-dependent DNA damage sensor activity"/>
    <property type="evidence" value="ECO:0007669"/>
    <property type="project" value="InterPro"/>
</dbReference>
<dbReference type="SMART" id="SM00533">
    <property type="entry name" value="MUTSd"/>
    <property type="match status" value="1"/>
</dbReference>
<evidence type="ECO:0000256" key="2">
    <source>
        <dbReference type="ARBA" id="ARBA00022741"/>
    </source>
</evidence>
<dbReference type="SUPFAM" id="SSF53150">
    <property type="entry name" value="DNA repair protein MutS, domain II"/>
    <property type="match status" value="1"/>
</dbReference>
<dbReference type="Pfam" id="PF01624">
    <property type="entry name" value="MutS_I"/>
    <property type="match status" value="1"/>
</dbReference>
<dbReference type="InterPro" id="IPR017261">
    <property type="entry name" value="DNA_mismatch_repair_MutS/MSH"/>
</dbReference>
<dbReference type="InterPro" id="IPR036187">
    <property type="entry name" value="DNA_mismatch_repair_MutS_sf"/>
</dbReference>
<sequence length="800" mass="87702">MTTPARRQYLRIKKEHQDAILLFRMGDFYETFDDDARVISRELEIALTSREFGAGSRVPLAGIPYHALEPYLARLIRQGYKVAICEQTSDPAKSRGLVDREVVRVVTPGTIVEETLLDGKSNNYLTAAVLDGDLAGIAYADITTGEFATTQTSAAELAVELVRLEPAELLVIDESTSVDVGRDTTVAPIGPEPFDLDWATESLQRHFKVTSLEAFGCDRLPLARKGCGRDYRLSDYHSGADIGAASHSATSMGGRTLRSWVGHPLLDLEELQKRQGAVTWFHRSGLRRERVIALLDTVSDIQRLLNRVRAFGATPRDLVSLAESLEAGPHMKGILDADDDAQAVEFISNGIRDTSEVVALIRSAIADDPPVSPGDGRVIRPGFSSDMDTTRETTLNAQQYIANLESRERERTGIKSLKVGYNKVFGYYIEVTNSNLGAVPDDYVRRQTLVGGERYITPEMKEYESRVLNAQDRMATLETELFRSVCAQVAEHTGAISETAEAIALIDVFCSLADVASMHDYVKPELSESDAIVIRQGRHPVVERVLDAGDFVPNDTELDCSESQLAIVTGPNMAGKSTFIRQVAILVLMAQIGSFVPAESASMGLVDRIFSRVGLQDDLALGQSTFMVEMVETASILNHATNRSLIILDEIGRGTSTYDGLAIARAVAEYIHSHPRLGCKTLFATHYHELTQLADSLPRARNFNVAVSEEQGRIVFLRRIVPGGADRSYVLSDLESLDTNVARAARRNAGGNHPAQLALIPMSSPALDALREIDVSSITPIEAINKLYELQERDRGAGQD</sequence>
<feature type="domain" description="DNA mismatch repair proteins mutS family" evidence="8">
    <location>
        <begin position="644"/>
        <end position="660"/>
    </location>
</feature>
<dbReference type="Pfam" id="PF05192">
    <property type="entry name" value="MutS_III"/>
    <property type="match status" value="1"/>
</dbReference>
<proteinExistence type="inferred from homology"/>
<evidence type="ECO:0000313" key="9">
    <source>
        <dbReference type="EMBL" id="CAI8045224.1"/>
    </source>
</evidence>
<dbReference type="PANTHER" id="PTHR11361">
    <property type="entry name" value="DNA MISMATCH REPAIR PROTEIN MUTS FAMILY MEMBER"/>
    <property type="match status" value="1"/>
</dbReference>
<dbReference type="InterPro" id="IPR007696">
    <property type="entry name" value="DNA_mismatch_repair_MutS_core"/>
</dbReference>
<protein>
    <submittedName>
        <fullName evidence="9">DNA mismatch repair protein MutS</fullName>
    </submittedName>
</protein>
<dbReference type="Pfam" id="PF05188">
    <property type="entry name" value="MutS_II"/>
    <property type="match status" value="1"/>
</dbReference>
<dbReference type="SUPFAM" id="SSF52540">
    <property type="entry name" value="P-loop containing nucleoside triphosphate hydrolases"/>
    <property type="match status" value="1"/>
</dbReference>
<evidence type="ECO:0000256" key="4">
    <source>
        <dbReference type="ARBA" id="ARBA00022840"/>
    </source>
</evidence>
<comment type="function">
    <text evidence="7">Component of the post-replicative DNA mismatch repair system (MMR).</text>
</comment>
<reference evidence="9" key="1">
    <citation type="submission" date="2023-03" db="EMBL/GenBank/DDBJ databases">
        <authorList>
            <person name="Steffen K."/>
            <person name="Cardenas P."/>
        </authorList>
    </citation>
    <scope>NUCLEOTIDE SEQUENCE</scope>
</reference>
<dbReference type="InterPro" id="IPR045076">
    <property type="entry name" value="MutS"/>
</dbReference>
<dbReference type="CDD" id="cd03284">
    <property type="entry name" value="ABC_MutS1"/>
    <property type="match status" value="1"/>
</dbReference>
<dbReference type="Proteomes" id="UP001174909">
    <property type="component" value="Unassembled WGS sequence"/>
</dbReference>
<dbReference type="InterPro" id="IPR005748">
    <property type="entry name" value="DNA_mismatch_repair_MutS"/>
</dbReference>
<organism evidence="9 10">
    <name type="scientific">Geodia barretti</name>
    <name type="common">Barrett's horny sponge</name>
    <dbReference type="NCBI Taxonomy" id="519541"/>
    <lineage>
        <taxon>Eukaryota</taxon>
        <taxon>Metazoa</taxon>
        <taxon>Porifera</taxon>
        <taxon>Demospongiae</taxon>
        <taxon>Heteroscleromorpha</taxon>
        <taxon>Tetractinellida</taxon>
        <taxon>Astrophorina</taxon>
        <taxon>Geodiidae</taxon>
        <taxon>Geodia</taxon>
    </lineage>
</organism>
<dbReference type="SUPFAM" id="SSF48334">
    <property type="entry name" value="DNA repair protein MutS, domain III"/>
    <property type="match status" value="1"/>
</dbReference>
<dbReference type="GO" id="GO:0005524">
    <property type="term" value="F:ATP binding"/>
    <property type="evidence" value="ECO:0007669"/>
    <property type="project" value="UniProtKB-KW"/>
</dbReference>
<dbReference type="Pfam" id="PF00488">
    <property type="entry name" value="MutS_V"/>
    <property type="match status" value="1"/>
</dbReference>
<dbReference type="PIRSF" id="PIRSF037677">
    <property type="entry name" value="DNA_mis_repair_Msh6"/>
    <property type="match status" value="1"/>
</dbReference>
<keyword evidence="5 7" id="KW-0238">DNA-binding</keyword>
<dbReference type="InterPro" id="IPR027417">
    <property type="entry name" value="P-loop_NTPase"/>
</dbReference>
<dbReference type="Gene3D" id="1.10.1420.10">
    <property type="match status" value="2"/>
</dbReference>
<dbReference type="PROSITE" id="PS00486">
    <property type="entry name" value="DNA_MISMATCH_REPAIR_2"/>
    <property type="match status" value="1"/>
</dbReference>
<evidence type="ECO:0000256" key="1">
    <source>
        <dbReference type="ARBA" id="ARBA00006271"/>
    </source>
</evidence>
<dbReference type="GO" id="GO:0005829">
    <property type="term" value="C:cytosol"/>
    <property type="evidence" value="ECO:0007669"/>
    <property type="project" value="TreeGrafter"/>
</dbReference>
<evidence type="ECO:0000256" key="7">
    <source>
        <dbReference type="RuleBase" id="RU003756"/>
    </source>
</evidence>
<dbReference type="GO" id="GO:0006298">
    <property type="term" value="P:mismatch repair"/>
    <property type="evidence" value="ECO:0007669"/>
    <property type="project" value="InterPro"/>
</dbReference>
<dbReference type="Pfam" id="PF05190">
    <property type="entry name" value="MutS_IV"/>
    <property type="match status" value="1"/>
</dbReference>
<dbReference type="EMBL" id="CASHTH010003459">
    <property type="protein sequence ID" value="CAI8045224.1"/>
    <property type="molecule type" value="Genomic_DNA"/>
</dbReference>
<dbReference type="SUPFAM" id="SSF55271">
    <property type="entry name" value="DNA repair protein MutS, domain I"/>
    <property type="match status" value="1"/>
</dbReference>
<dbReference type="Gene3D" id="3.40.1170.10">
    <property type="entry name" value="DNA repair protein MutS, domain I"/>
    <property type="match status" value="1"/>
</dbReference>
<dbReference type="Gene3D" id="3.30.420.110">
    <property type="entry name" value="MutS, connector domain"/>
    <property type="match status" value="1"/>
</dbReference>
<keyword evidence="3 7" id="KW-0227">DNA damage</keyword>
<dbReference type="HAMAP" id="MF_00096">
    <property type="entry name" value="MutS"/>
    <property type="match status" value="1"/>
</dbReference>
<dbReference type="InterPro" id="IPR036678">
    <property type="entry name" value="MutS_con_dom_sf"/>
</dbReference>
<dbReference type="InterPro" id="IPR000432">
    <property type="entry name" value="DNA_mismatch_repair_MutS_C"/>
</dbReference>
<keyword evidence="10" id="KW-1185">Reference proteome</keyword>
<dbReference type="NCBIfam" id="NF003810">
    <property type="entry name" value="PRK05399.1"/>
    <property type="match status" value="1"/>
</dbReference>
<gene>
    <name evidence="9" type="ORF">GBAR_LOCUS25036</name>
</gene>
<dbReference type="Gene3D" id="3.40.50.300">
    <property type="entry name" value="P-loop containing nucleotide triphosphate hydrolases"/>
    <property type="match status" value="1"/>
</dbReference>
<dbReference type="InterPro" id="IPR007861">
    <property type="entry name" value="DNA_mismatch_repair_MutS_clamp"/>
</dbReference>
<keyword evidence="6 7" id="KW-0234">DNA repair</keyword>
<dbReference type="AlphaFoldDB" id="A0AA35TC34"/>
<keyword evidence="2 7" id="KW-0547">Nucleotide-binding</keyword>
<dbReference type="InterPro" id="IPR007695">
    <property type="entry name" value="DNA_mismatch_repair_MutS-lik_N"/>
</dbReference>
<comment type="similarity">
    <text evidence="1 7">Belongs to the DNA mismatch repair MutS family.</text>
</comment>
<evidence type="ECO:0000256" key="3">
    <source>
        <dbReference type="ARBA" id="ARBA00022763"/>
    </source>
</evidence>
<dbReference type="InterPro" id="IPR016151">
    <property type="entry name" value="DNA_mismatch_repair_MutS_N"/>
</dbReference>
<accession>A0AA35TC34</accession>
<dbReference type="FunFam" id="3.40.1170.10:FF:000001">
    <property type="entry name" value="DNA mismatch repair protein MutS"/>
    <property type="match status" value="1"/>
</dbReference>
<evidence type="ECO:0000256" key="5">
    <source>
        <dbReference type="ARBA" id="ARBA00023125"/>
    </source>
</evidence>
<keyword evidence="4" id="KW-0067">ATP-binding</keyword>
<dbReference type="InterPro" id="IPR007860">
    <property type="entry name" value="DNA_mmatch_repair_MutS_con_dom"/>
</dbReference>
<dbReference type="PANTHER" id="PTHR11361:SF34">
    <property type="entry name" value="DNA MISMATCH REPAIR PROTEIN MSH1, MITOCHONDRIAL"/>
    <property type="match status" value="1"/>
</dbReference>
<comment type="caution">
    <text evidence="9">The sequence shown here is derived from an EMBL/GenBank/DDBJ whole genome shotgun (WGS) entry which is preliminary data.</text>
</comment>